<dbReference type="Gramene" id="Os08t0532200-02">
    <property type="protein sequence ID" value="Os08t0532200-02"/>
    <property type="gene ID" value="Os08g0532200"/>
</dbReference>
<organism evidence="2 3">
    <name type="scientific">Oryza sativa subsp. japonica</name>
    <name type="common">Rice</name>
    <dbReference type="NCBI Taxonomy" id="39947"/>
    <lineage>
        <taxon>Eukaryota</taxon>
        <taxon>Viridiplantae</taxon>
        <taxon>Streptophyta</taxon>
        <taxon>Embryophyta</taxon>
        <taxon>Tracheophyta</taxon>
        <taxon>Spermatophyta</taxon>
        <taxon>Magnoliopsida</taxon>
        <taxon>Liliopsida</taxon>
        <taxon>Poales</taxon>
        <taxon>Poaceae</taxon>
        <taxon>BOP clade</taxon>
        <taxon>Oryzoideae</taxon>
        <taxon>Oryzeae</taxon>
        <taxon>Oryzinae</taxon>
        <taxon>Oryza</taxon>
        <taxon>Oryza sativa</taxon>
    </lineage>
</organism>
<sequence>MAGAAAASAAAAAVASGISARPVAPRPSPSRARAPRSVVRAAISVEKGEKAYTVEKSEEIFNAAKVTRLLSFLSLLRGDASPRASFRGGGGLLHYLRHFCDCEL</sequence>
<feature type="region of interest" description="Disordered" evidence="1">
    <location>
        <begin position="15"/>
        <end position="35"/>
    </location>
</feature>
<evidence type="ECO:0007829" key="4">
    <source>
        <dbReference type="PeptideAtlas" id="A0A0P0XIN6"/>
    </source>
</evidence>
<reference evidence="2 3" key="2">
    <citation type="journal article" date="2013" name="Plant Cell Physiol.">
        <title>Rice Annotation Project Database (RAP-DB): an integrative and interactive database for rice genomics.</title>
        <authorList>
            <person name="Sakai H."/>
            <person name="Lee S.S."/>
            <person name="Tanaka T."/>
            <person name="Numa H."/>
            <person name="Kim J."/>
            <person name="Kawahara Y."/>
            <person name="Wakimoto H."/>
            <person name="Yang C.C."/>
            <person name="Iwamoto M."/>
            <person name="Abe T."/>
            <person name="Yamada Y."/>
            <person name="Muto A."/>
            <person name="Inokuchi H."/>
            <person name="Ikemura T."/>
            <person name="Matsumoto T."/>
            <person name="Sasaki T."/>
            <person name="Itoh T."/>
        </authorList>
    </citation>
    <scope>NUCLEOTIDE SEQUENCE [LARGE SCALE GENOMIC DNA]</scope>
    <source>
        <strain evidence="3">cv. Nipponbare</strain>
    </source>
</reference>
<dbReference type="EMBL" id="AP014964">
    <property type="protein sequence ID" value="BAT06405.1"/>
    <property type="molecule type" value="Genomic_DNA"/>
</dbReference>
<accession>A0A0P0XIN6</accession>
<evidence type="ECO:0000256" key="1">
    <source>
        <dbReference type="SAM" id="MobiDB-lite"/>
    </source>
</evidence>
<evidence type="ECO:0000313" key="3">
    <source>
        <dbReference type="Proteomes" id="UP000059680"/>
    </source>
</evidence>
<reference evidence="2 3" key="3">
    <citation type="journal article" date="2013" name="Rice">
        <title>Improvement of the Oryza sativa Nipponbare reference genome using next generation sequence and optical map data.</title>
        <authorList>
            <person name="Kawahara Y."/>
            <person name="de la Bastide M."/>
            <person name="Hamilton J.P."/>
            <person name="Kanamori H."/>
            <person name="McCombie W.R."/>
            <person name="Ouyang S."/>
            <person name="Schwartz D.C."/>
            <person name="Tanaka T."/>
            <person name="Wu J."/>
            <person name="Zhou S."/>
            <person name="Childs K.L."/>
            <person name="Davidson R.M."/>
            <person name="Lin H."/>
            <person name="Quesada-Ocampo L."/>
            <person name="Vaillancourt B."/>
            <person name="Sakai H."/>
            <person name="Lee S.S."/>
            <person name="Kim J."/>
            <person name="Numa H."/>
            <person name="Itoh T."/>
            <person name="Buell C.R."/>
            <person name="Matsumoto T."/>
        </authorList>
    </citation>
    <scope>NUCLEOTIDE SEQUENCE [LARGE SCALE GENOMIC DNA]</scope>
    <source>
        <strain evidence="3">cv. Nipponbare</strain>
    </source>
</reference>
<protein>
    <submittedName>
        <fullName evidence="2">Os08g0532200 protein</fullName>
    </submittedName>
</protein>
<dbReference type="ExpressionAtlas" id="A0A0P0XIN6">
    <property type="expression patterns" value="baseline and differential"/>
</dbReference>
<proteinExistence type="evidence at protein level"/>
<keyword evidence="3" id="KW-1185">Reference proteome</keyword>
<name>A0A0P0XIN6_ORYSJ</name>
<reference evidence="3" key="1">
    <citation type="journal article" date="2005" name="Nature">
        <title>The map-based sequence of the rice genome.</title>
        <authorList>
            <consortium name="International rice genome sequencing project (IRGSP)"/>
            <person name="Matsumoto T."/>
            <person name="Wu J."/>
            <person name="Kanamori H."/>
            <person name="Katayose Y."/>
            <person name="Fujisawa M."/>
            <person name="Namiki N."/>
            <person name="Mizuno H."/>
            <person name="Yamamoto K."/>
            <person name="Antonio B.A."/>
            <person name="Baba T."/>
            <person name="Sakata K."/>
            <person name="Nagamura Y."/>
            <person name="Aoki H."/>
            <person name="Arikawa K."/>
            <person name="Arita K."/>
            <person name="Bito T."/>
            <person name="Chiden Y."/>
            <person name="Fujitsuka N."/>
            <person name="Fukunaka R."/>
            <person name="Hamada M."/>
            <person name="Harada C."/>
            <person name="Hayashi A."/>
            <person name="Hijishita S."/>
            <person name="Honda M."/>
            <person name="Hosokawa S."/>
            <person name="Ichikawa Y."/>
            <person name="Idonuma A."/>
            <person name="Iijima M."/>
            <person name="Ikeda M."/>
            <person name="Ikeno M."/>
            <person name="Ito K."/>
            <person name="Ito S."/>
            <person name="Ito T."/>
            <person name="Ito Y."/>
            <person name="Ito Y."/>
            <person name="Iwabuchi A."/>
            <person name="Kamiya K."/>
            <person name="Karasawa W."/>
            <person name="Kurita K."/>
            <person name="Katagiri S."/>
            <person name="Kikuta A."/>
            <person name="Kobayashi H."/>
            <person name="Kobayashi N."/>
            <person name="Machita K."/>
            <person name="Maehara T."/>
            <person name="Masukawa M."/>
            <person name="Mizubayashi T."/>
            <person name="Mukai Y."/>
            <person name="Nagasaki H."/>
            <person name="Nagata Y."/>
            <person name="Naito S."/>
            <person name="Nakashima M."/>
            <person name="Nakama Y."/>
            <person name="Nakamichi Y."/>
            <person name="Nakamura M."/>
            <person name="Meguro A."/>
            <person name="Negishi M."/>
            <person name="Ohta I."/>
            <person name="Ohta T."/>
            <person name="Okamoto M."/>
            <person name="Ono N."/>
            <person name="Saji S."/>
            <person name="Sakaguchi M."/>
            <person name="Sakai K."/>
            <person name="Shibata M."/>
            <person name="Shimokawa T."/>
            <person name="Song J."/>
            <person name="Takazaki Y."/>
            <person name="Terasawa K."/>
            <person name="Tsugane M."/>
            <person name="Tsuji K."/>
            <person name="Ueda S."/>
            <person name="Waki K."/>
            <person name="Yamagata H."/>
            <person name="Yamamoto M."/>
            <person name="Yamamoto S."/>
            <person name="Yamane H."/>
            <person name="Yoshiki S."/>
            <person name="Yoshihara R."/>
            <person name="Yukawa K."/>
            <person name="Zhong H."/>
            <person name="Yano M."/>
            <person name="Yuan Q."/>
            <person name="Ouyang S."/>
            <person name="Liu J."/>
            <person name="Jones K.M."/>
            <person name="Gansberger K."/>
            <person name="Moffat K."/>
            <person name="Hill J."/>
            <person name="Bera J."/>
            <person name="Fadrosh D."/>
            <person name="Jin S."/>
            <person name="Johri S."/>
            <person name="Kim M."/>
            <person name="Overton L."/>
            <person name="Reardon M."/>
            <person name="Tsitrin T."/>
            <person name="Vuong H."/>
            <person name="Weaver B."/>
            <person name="Ciecko A."/>
            <person name="Tallon L."/>
            <person name="Jackson J."/>
            <person name="Pai G."/>
            <person name="Aken S.V."/>
            <person name="Utterback T."/>
            <person name="Reidmuller S."/>
            <person name="Feldblyum T."/>
            <person name="Hsiao J."/>
            <person name="Zismann V."/>
            <person name="Iobst S."/>
            <person name="de Vazeille A.R."/>
            <person name="Buell C.R."/>
            <person name="Ying K."/>
            <person name="Li Y."/>
            <person name="Lu T."/>
            <person name="Huang Y."/>
            <person name="Zhao Q."/>
            <person name="Feng Q."/>
            <person name="Zhang L."/>
            <person name="Zhu J."/>
            <person name="Weng Q."/>
            <person name="Mu J."/>
            <person name="Lu Y."/>
            <person name="Fan D."/>
            <person name="Liu Y."/>
            <person name="Guan J."/>
            <person name="Zhang Y."/>
            <person name="Yu S."/>
            <person name="Liu X."/>
            <person name="Zhang Y."/>
            <person name="Hong G."/>
            <person name="Han B."/>
            <person name="Choisne N."/>
            <person name="Demange N."/>
            <person name="Orjeda G."/>
            <person name="Samain S."/>
            <person name="Cattolico L."/>
            <person name="Pelletier E."/>
            <person name="Couloux A."/>
            <person name="Segurens B."/>
            <person name="Wincker P."/>
            <person name="D'Hont A."/>
            <person name="Scarpelli C."/>
            <person name="Weissenbach J."/>
            <person name="Salanoubat M."/>
            <person name="Quetier F."/>
            <person name="Yu Y."/>
            <person name="Kim H.R."/>
            <person name="Rambo T."/>
            <person name="Currie J."/>
            <person name="Collura K."/>
            <person name="Luo M."/>
            <person name="Yang T."/>
            <person name="Ammiraju J.S.S."/>
            <person name="Engler F."/>
            <person name="Soderlund C."/>
            <person name="Wing R.A."/>
            <person name="Palmer L.E."/>
            <person name="de la Bastide M."/>
            <person name="Spiegel L."/>
            <person name="Nascimento L."/>
            <person name="Zutavern T."/>
            <person name="O'Shaughnessy A."/>
            <person name="Dike S."/>
            <person name="Dedhia N."/>
            <person name="Preston R."/>
            <person name="Balija V."/>
            <person name="McCombie W.R."/>
            <person name="Chow T."/>
            <person name="Chen H."/>
            <person name="Chung M."/>
            <person name="Chen C."/>
            <person name="Shaw J."/>
            <person name="Wu H."/>
            <person name="Hsiao K."/>
            <person name="Chao Y."/>
            <person name="Chu M."/>
            <person name="Cheng C."/>
            <person name="Hour A."/>
            <person name="Lee P."/>
            <person name="Lin S."/>
            <person name="Lin Y."/>
            <person name="Liou J."/>
            <person name="Liu S."/>
            <person name="Hsing Y."/>
            <person name="Raghuvanshi S."/>
            <person name="Mohanty A."/>
            <person name="Bharti A.K."/>
            <person name="Gaur A."/>
            <person name="Gupta V."/>
            <person name="Kumar D."/>
            <person name="Ravi V."/>
            <person name="Vij S."/>
            <person name="Kapur A."/>
            <person name="Khurana P."/>
            <person name="Khurana P."/>
            <person name="Khurana J.P."/>
            <person name="Tyagi A.K."/>
            <person name="Gaikwad K."/>
            <person name="Singh A."/>
            <person name="Dalal V."/>
            <person name="Srivastava S."/>
            <person name="Dixit A."/>
            <person name="Pal A.K."/>
            <person name="Ghazi I.A."/>
            <person name="Yadav M."/>
            <person name="Pandit A."/>
            <person name="Bhargava A."/>
            <person name="Sureshbabu K."/>
            <person name="Batra K."/>
            <person name="Sharma T.R."/>
            <person name="Mohapatra T."/>
            <person name="Singh N.K."/>
            <person name="Messing J."/>
            <person name="Nelson A.B."/>
            <person name="Fuks G."/>
            <person name="Kavchok S."/>
            <person name="Keizer G."/>
            <person name="Linton E."/>
            <person name="Llaca V."/>
            <person name="Song R."/>
            <person name="Tanyolac B."/>
            <person name="Young S."/>
            <person name="Ho-Il K."/>
            <person name="Hahn J.H."/>
            <person name="Sangsakoo G."/>
            <person name="Vanavichit A."/>
            <person name="de Mattos Luiz.A.T."/>
            <person name="Zimmer P.D."/>
            <person name="Malone G."/>
            <person name="Dellagostin O."/>
            <person name="de Oliveira A.C."/>
            <person name="Bevan M."/>
            <person name="Bancroft I."/>
            <person name="Minx P."/>
            <person name="Cordum H."/>
            <person name="Wilson R."/>
            <person name="Cheng Z."/>
            <person name="Jin W."/>
            <person name="Jiang J."/>
            <person name="Leong S.A."/>
            <person name="Iwama H."/>
            <person name="Gojobori T."/>
            <person name="Itoh T."/>
            <person name="Niimura Y."/>
            <person name="Fujii Y."/>
            <person name="Habara T."/>
            <person name="Sakai H."/>
            <person name="Sato Y."/>
            <person name="Wilson G."/>
            <person name="Kumar K."/>
            <person name="McCouch S."/>
            <person name="Juretic N."/>
            <person name="Hoen D."/>
            <person name="Wright S."/>
            <person name="Bruskiewich R."/>
            <person name="Bureau T."/>
            <person name="Miyao A."/>
            <person name="Hirochika H."/>
            <person name="Nishikawa T."/>
            <person name="Kadowaki K."/>
            <person name="Sugiura M."/>
            <person name="Burr B."/>
            <person name="Sasaki T."/>
        </authorList>
    </citation>
    <scope>NUCLEOTIDE SEQUENCE [LARGE SCALE GENOMIC DNA]</scope>
    <source>
        <strain evidence="3">cv. Nipponbare</strain>
    </source>
</reference>
<dbReference type="Proteomes" id="UP000059680">
    <property type="component" value="Chromosome 8"/>
</dbReference>
<keyword evidence="4 5" id="KW-1267">Proteomics identification</keyword>
<gene>
    <name evidence="2" type="ordered locus">Os08g0532200</name>
    <name evidence="2" type="ORF">OSNPB_080532200</name>
</gene>
<evidence type="ECO:0000313" key="2">
    <source>
        <dbReference type="EMBL" id="BAT06405.1"/>
    </source>
</evidence>
<evidence type="ECO:0007829" key="5">
    <source>
        <dbReference type="ProteomicsDB" id="A0A0P0XIN6"/>
    </source>
</evidence>
<dbReference type="AlphaFoldDB" id="A0A0P0XIN6"/>